<dbReference type="eggNOG" id="COG4799">
    <property type="taxonomic scope" value="Bacteria"/>
</dbReference>
<evidence type="ECO:0000259" key="1">
    <source>
        <dbReference type="PROSITE" id="PS50980"/>
    </source>
</evidence>
<dbReference type="PROSITE" id="PS50980">
    <property type="entry name" value="COA_CT_NTER"/>
    <property type="match status" value="1"/>
</dbReference>
<dbReference type="RefSeq" id="WP_037974152.1">
    <property type="nucleotide sequence ID" value="NZ_CAMETI010000019.1"/>
</dbReference>
<dbReference type="FunFam" id="3.90.226.10:FF:000016">
    <property type="entry name" value="Propionyl-CoA carboxylase, beta subunit"/>
    <property type="match status" value="1"/>
</dbReference>
<dbReference type="InterPro" id="IPR000438">
    <property type="entry name" value="Acetyl_CoA_COase_Trfase_b_su"/>
</dbReference>
<organism evidence="3 4">
    <name type="scientific">Synergistes jonesii</name>
    <dbReference type="NCBI Taxonomy" id="2754"/>
    <lineage>
        <taxon>Bacteria</taxon>
        <taxon>Thermotogati</taxon>
        <taxon>Synergistota</taxon>
        <taxon>Synergistia</taxon>
        <taxon>Synergistales</taxon>
        <taxon>Synergistaceae</taxon>
        <taxon>Synergistes</taxon>
    </lineage>
</organism>
<dbReference type="GO" id="GO:0006633">
    <property type="term" value="P:fatty acid biosynthetic process"/>
    <property type="evidence" value="ECO:0007669"/>
    <property type="project" value="InterPro"/>
</dbReference>
<dbReference type="InterPro" id="IPR034733">
    <property type="entry name" value="AcCoA_carboxyl_beta"/>
</dbReference>
<evidence type="ECO:0000259" key="2">
    <source>
        <dbReference type="PROSITE" id="PS50989"/>
    </source>
</evidence>
<dbReference type="PATRIC" id="fig|2754.20.peg.2442"/>
<dbReference type="STRING" id="2754.EH55_04010"/>
<dbReference type="Gene3D" id="3.90.226.10">
    <property type="entry name" value="2-enoyl-CoA Hydratase, Chain A, domain 1"/>
    <property type="match status" value="2"/>
</dbReference>
<dbReference type="InterPro" id="IPR011763">
    <property type="entry name" value="COA_CT_C"/>
</dbReference>
<dbReference type="AlphaFoldDB" id="A0A073ISX6"/>
<dbReference type="EMBL" id="JMKI01000003">
    <property type="protein sequence ID" value="KEJ93443.1"/>
    <property type="molecule type" value="Genomic_DNA"/>
</dbReference>
<dbReference type="PANTHER" id="PTHR43842">
    <property type="entry name" value="PROPIONYL-COA CARBOXYLASE BETA CHAIN"/>
    <property type="match status" value="1"/>
</dbReference>
<dbReference type="PROSITE" id="PS50989">
    <property type="entry name" value="COA_CT_CTER"/>
    <property type="match status" value="1"/>
</dbReference>
<sequence>MADKTIDELCAALVAKREKAALGGGEKAIAKQHDKGKMTARERIDAVLDPGSFVEIDEFVEHRCTNFGLDKTTFLGDGVVTGYGTIDGRIVYVFSQDFTVMGGSLGEMHAQKICKVLDLALTNGAPCIGINDSGGARIQEAVDALSGYGKIFFRNVKASGVVPQFSIIAGPCAGGAVYSPALTDFIFMVDKIGIMHITGPQVIKSVTGEDVTSEQIGGARAHNSTSGCAHFFAASEAECYAQVRRVMSFLPSNNMEEPPYKETGDDPARTDAELRNIVPTNPNHGYDVRDVIKKVVDNGDFCEVQELYALNIVTGFARVGGRVIGIIANQARFMAGCLDIDASDKASRHIRICDAFNIPIVTFEDVPGYLPGLKQEMGGIIRHGAKLLYAYSEATAPKITVVMRKAYGGSYLGMCSKDLGADVVLAWPQAQIAVMGAEGAANIIFRKEIEAAEDKGAKRAEKIEEYRESFANPYRAAQRGFVDRVILPEETRPALYQALLMTENKSELRPKRKHGILPN</sequence>
<feature type="domain" description="CoA carboxyltransferase N-terminal" evidence="1">
    <location>
        <begin position="6"/>
        <end position="262"/>
    </location>
</feature>
<keyword evidence="3" id="KW-0808">Transferase</keyword>
<dbReference type="InterPro" id="IPR029045">
    <property type="entry name" value="ClpP/crotonase-like_dom_sf"/>
</dbReference>
<proteinExistence type="predicted"/>
<accession>A0A073ISX6</accession>
<dbReference type="GO" id="GO:0004658">
    <property type="term" value="F:propionyl-CoA carboxylase activity"/>
    <property type="evidence" value="ECO:0007669"/>
    <property type="project" value="TreeGrafter"/>
</dbReference>
<comment type="caution">
    <text evidence="3">The sequence shown here is derived from an EMBL/GenBank/DDBJ whole genome shotgun (WGS) entry which is preliminary data.</text>
</comment>
<reference evidence="3 4" key="1">
    <citation type="submission" date="2014-04" db="EMBL/GenBank/DDBJ databases">
        <title>Draft Genome Sequence of Synergistes jonesii.</title>
        <authorList>
            <person name="Coil D.A."/>
            <person name="Eisen J.A."/>
            <person name="Holland-Moritz H.E."/>
        </authorList>
    </citation>
    <scope>NUCLEOTIDE SEQUENCE [LARGE SCALE GENOMIC DNA]</scope>
    <source>
        <strain evidence="3 4">78-1</strain>
    </source>
</reference>
<dbReference type="InterPro" id="IPR051047">
    <property type="entry name" value="AccD/PCCB"/>
</dbReference>
<dbReference type="InterPro" id="IPR011762">
    <property type="entry name" value="COA_CT_N"/>
</dbReference>
<name>A0A073ISX6_9BACT</name>
<dbReference type="SUPFAM" id="SSF52096">
    <property type="entry name" value="ClpP/crotonase"/>
    <property type="match status" value="2"/>
</dbReference>
<evidence type="ECO:0000313" key="3">
    <source>
        <dbReference type="EMBL" id="KEJ93443.1"/>
    </source>
</evidence>
<gene>
    <name evidence="3" type="ORF">EH55_04010</name>
</gene>
<dbReference type="OrthoDB" id="9803706at2"/>
<keyword evidence="4" id="KW-1185">Reference proteome</keyword>
<evidence type="ECO:0000313" key="4">
    <source>
        <dbReference type="Proteomes" id="UP000027665"/>
    </source>
</evidence>
<dbReference type="GO" id="GO:0016740">
    <property type="term" value="F:transferase activity"/>
    <property type="evidence" value="ECO:0007669"/>
    <property type="project" value="UniProtKB-KW"/>
</dbReference>
<dbReference type="GO" id="GO:0003989">
    <property type="term" value="F:acetyl-CoA carboxylase activity"/>
    <property type="evidence" value="ECO:0007669"/>
    <property type="project" value="InterPro"/>
</dbReference>
<dbReference type="GO" id="GO:0009317">
    <property type="term" value="C:acetyl-CoA carboxylase complex"/>
    <property type="evidence" value="ECO:0007669"/>
    <property type="project" value="InterPro"/>
</dbReference>
<dbReference type="Proteomes" id="UP000027665">
    <property type="component" value="Unassembled WGS sequence"/>
</dbReference>
<dbReference type="PRINTS" id="PR01070">
    <property type="entry name" value="ACCCTRFRASEB"/>
</dbReference>
<dbReference type="GeneID" id="90982507"/>
<dbReference type="Pfam" id="PF01039">
    <property type="entry name" value="Carboxyl_trans"/>
    <property type="match status" value="1"/>
</dbReference>
<feature type="domain" description="CoA carboxyltransferase C-terminal" evidence="2">
    <location>
        <begin position="266"/>
        <end position="514"/>
    </location>
</feature>
<dbReference type="PANTHER" id="PTHR43842:SF2">
    <property type="entry name" value="PROPIONYL-COA CARBOXYLASE BETA CHAIN, MITOCHONDRIAL"/>
    <property type="match status" value="1"/>
</dbReference>
<protein>
    <submittedName>
        <fullName evidence="3">Methylmalonyl-CoA carboxyltransferase</fullName>
    </submittedName>
</protein>